<organism evidence="1 2">
    <name type="scientific">Thalictrum thalictroides</name>
    <name type="common">Rue-anemone</name>
    <name type="synonym">Anemone thalictroides</name>
    <dbReference type="NCBI Taxonomy" id="46969"/>
    <lineage>
        <taxon>Eukaryota</taxon>
        <taxon>Viridiplantae</taxon>
        <taxon>Streptophyta</taxon>
        <taxon>Embryophyta</taxon>
        <taxon>Tracheophyta</taxon>
        <taxon>Spermatophyta</taxon>
        <taxon>Magnoliopsida</taxon>
        <taxon>Ranunculales</taxon>
        <taxon>Ranunculaceae</taxon>
        <taxon>Thalictroideae</taxon>
        <taxon>Thalictrum</taxon>
    </lineage>
</organism>
<gene>
    <name evidence="1" type="ORF">FRX31_031968</name>
</gene>
<evidence type="ECO:0000313" key="2">
    <source>
        <dbReference type="Proteomes" id="UP000554482"/>
    </source>
</evidence>
<comment type="caution">
    <text evidence="1">The sequence shown here is derived from an EMBL/GenBank/DDBJ whole genome shotgun (WGS) entry which is preliminary data.</text>
</comment>
<proteinExistence type="predicted"/>
<accession>A0A7J6V2V3</accession>
<dbReference type="EMBL" id="JABWDY010040059">
    <property type="protein sequence ID" value="KAF5178445.1"/>
    <property type="molecule type" value="Genomic_DNA"/>
</dbReference>
<sequence>MGGTASKSGASTKTLLVAGNAKTSLVAESKIVTADLPIEGSTSHNYDDIIKSADTPLDQSSKEKLYDQLHSGVYLNKKRQAGLSKVFCVYLEDHLSIGLKRILGLIASCYCQGDLRSYGETTSNIGLGLHLRNQ</sequence>
<protein>
    <submittedName>
        <fullName evidence="1">Uncharacterized protein</fullName>
    </submittedName>
</protein>
<keyword evidence="2" id="KW-1185">Reference proteome</keyword>
<evidence type="ECO:0000313" key="1">
    <source>
        <dbReference type="EMBL" id="KAF5178445.1"/>
    </source>
</evidence>
<dbReference type="Proteomes" id="UP000554482">
    <property type="component" value="Unassembled WGS sequence"/>
</dbReference>
<feature type="non-terminal residue" evidence="1">
    <location>
        <position position="1"/>
    </location>
</feature>
<reference evidence="1 2" key="1">
    <citation type="submission" date="2020-06" db="EMBL/GenBank/DDBJ databases">
        <title>Transcriptomic and genomic resources for Thalictrum thalictroides and T. hernandezii: Facilitating candidate gene discovery in an emerging model plant lineage.</title>
        <authorList>
            <person name="Arias T."/>
            <person name="Riano-Pachon D.M."/>
            <person name="Di Stilio V.S."/>
        </authorList>
    </citation>
    <scope>NUCLEOTIDE SEQUENCE [LARGE SCALE GENOMIC DNA]</scope>
    <source>
        <strain evidence="2">cv. WT478/WT964</strain>
        <tissue evidence="1">Leaves</tissue>
    </source>
</reference>
<dbReference type="AlphaFoldDB" id="A0A7J6V2V3"/>
<name>A0A7J6V2V3_THATH</name>